<dbReference type="Gene3D" id="3.90.220.20">
    <property type="entry name" value="DNA methylase specificity domains"/>
    <property type="match status" value="1"/>
</dbReference>
<evidence type="ECO:0000256" key="2">
    <source>
        <dbReference type="ARBA" id="ARBA00022747"/>
    </source>
</evidence>
<dbReference type="PANTHER" id="PTHR30408:SF12">
    <property type="entry name" value="TYPE I RESTRICTION ENZYME MJAVIII SPECIFICITY SUBUNIT"/>
    <property type="match status" value="1"/>
</dbReference>
<keyword evidence="6" id="KW-1185">Reference proteome</keyword>
<feature type="domain" description="Type I restriction modification DNA specificity" evidence="4">
    <location>
        <begin position="22"/>
        <end position="140"/>
    </location>
</feature>
<name>A0ABQ0WVK4_9LACO</name>
<organism evidence="5 6">
    <name type="scientific">Levilactobacillus zymae</name>
    <dbReference type="NCBI Taxonomy" id="267363"/>
    <lineage>
        <taxon>Bacteria</taxon>
        <taxon>Bacillati</taxon>
        <taxon>Bacillota</taxon>
        <taxon>Bacilli</taxon>
        <taxon>Lactobacillales</taxon>
        <taxon>Lactobacillaceae</taxon>
        <taxon>Levilactobacillus</taxon>
    </lineage>
</organism>
<dbReference type="PANTHER" id="PTHR30408">
    <property type="entry name" value="TYPE-1 RESTRICTION ENZYME ECOKI SPECIFICITY PROTEIN"/>
    <property type="match status" value="1"/>
</dbReference>
<dbReference type="SUPFAM" id="SSF116734">
    <property type="entry name" value="DNA methylase specificity domain"/>
    <property type="match status" value="1"/>
</dbReference>
<gene>
    <name evidence="5" type="ORF">LZY01_10630</name>
</gene>
<dbReference type="InterPro" id="IPR052021">
    <property type="entry name" value="Type-I_RS_S_subunit"/>
</dbReference>
<reference evidence="5 6" key="1">
    <citation type="submission" date="2019-07" db="EMBL/GenBank/DDBJ databases">
        <title>Whole genome shotgun sequence of Lactobacillus zymae NBRC 107157.</title>
        <authorList>
            <person name="Hosoyama A."/>
            <person name="Uohara A."/>
            <person name="Ohji S."/>
            <person name="Ichikawa N."/>
        </authorList>
    </citation>
    <scope>NUCLEOTIDE SEQUENCE [LARGE SCALE GENOMIC DNA]</scope>
    <source>
        <strain evidence="5 6">NBRC 107157</strain>
    </source>
</reference>
<sequence>MLSVTINDGVVKASSLKRKDNSSSDKSNYKLVRKGDIAYNSMRMWQGASGTSPYSGIVSPAYTIITPINNIVVDFFAYQFKMKSSLYKFQKYSQGLTSDTWNLKFPLLREIKMIAPNKNEQIKIVCLLKKLDSTIASNQRHPFLLKIRPRPPP</sequence>
<evidence type="ECO:0000256" key="1">
    <source>
        <dbReference type="ARBA" id="ARBA00010923"/>
    </source>
</evidence>
<dbReference type="Pfam" id="PF01420">
    <property type="entry name" value="Methylase_S"/>
    <property type="match status" value="1"/>
</dbReference>
<evidence type="ECO:0000313" key="6">
    <source>
        <dbReference type="Proteomes" id="UP000321794"/>
    </source>
</evidence>
<keyword evidence="3" id="KW-0238">DNA-binding</keyword>
<keyword evidence="2" id="KW-0680">Restriction system</keyword>
<evidence type="ECO:0000313" key="5">
    <source>
        <dbReference type="EMBL" id="GEO71895.1"/>
    </source>
</evidence>
<dbReference type="InterPro" id="IPR000055">
    <property type="entry name" value="Restrct_endonuc_typeI_TRD"/>
</dbReference>
<evidence type="ECO:0000256" key="3">
    <source>
        <dbReference type="ARBA" id="ARBA00023125"/>
    </source>
</evidence>
<protein>
    <recommendedName>
        <fullName evidence="4">Type I restriction modification DNA specificity domain-containing protein</fullName>
    </recommendedName>
</protein>
<proteinExistence type="inferred from homology"/>
<dbReference type="EMBL" id="BJZK01000009">
    <property type="protein sequence ID" value="GEO71895.1"/>
    <property type="molecule type" value="Genomic_DNA"/>
</dbReference>
<dbReference type="InterPro" id="IPR044946">
    <property type="entry name" value="Restrct_endonuc_typeI_TRD_sf"/>
</dbReference>
<evidence type="ECO:0000259" key="4">
    <source>
        <dbReference type="Pfam" id="PF01420"/>
    </source>
</evidence>
<accession>A0ABQ0WVK4</accession>
<dbReference type="Proteomes" id="UP000321794">
    <property type="component" value="Unassembled WGS sequence"/>
</dbReference>
<comment type="similarity">
    <text evidence="1">Belongs to the type-I restriction system S methylase family.</text>
</comment>
<comment type="caution">
    <text evidence="5">The sequence shown here is derived from an EMBL/GenBank/DDBJ whole genome shotgun (WGS) entry which is preliminary data.</text>
</comment>